<accession>A0A426Y578</accession>
<feature type="compositionally biased region" description="Polar residues" evidence="1">
    <location>
        <begin position="60"/>
        <end position="71"/>
    </location>
</feature>
<dbReference type="AlphaFoldDB" id="A0A426Y578"/>
<comment type="caution">
    <text evidence="2">The sequence shown here is derived from an EMBL/GenBank/DDBJ whole genome shotgun (WGS) entry which is preliminary data.</text>
</comment>
<reference evidence="2 3" key="1">
    <citation type="journal article" date="2014" name="Agronomy (Basel)">
        <title>A Draft Genome Sequence for Ensete ventricosum, the Drought-Tolerant Tree Against Hunger.</title>
        <authorList>
            <person name="Harrison J."/>
            <person name="Moore K.A."/>
            <person name="Paszkiewicz K."/>
            <person name="Jones T."/>
            <person name="Grant M."/>
            <person name="Ambacheew D."/>
            <person name="Muzemil S."/>
            <person name="Studholme D.J."/>
        </authorList>
    </citation>
    <scope>NUCLEOTIDE SEQUENCE [LARGE SCALE GENOMIC DNA]</scope>
</reference>
<sequence length="94" mass="10558">MRHPRPCYVVRLSSSPFFTGQNPCLAVLCGASTFWNRAPVHTRSDDRRRSPVSHNPGKTFDSQSPTHSLGTHQFCARTPRFLDPPEGDDTDDCE</sequence>
<organism evidence="2 3">
    <name type="scientific">Ensete ventricosum</name>
    <name type="common">Abyssinian banana</name>
    <name type="synonym">Musa ensete</name>
    <dbReference type="NCBI Taxonomy" id="4639"/>
    <lineage>
        <taxon>Eukaryota</taxon>
        <taxon>Viridiplantae</taxon>
        <taxon>Streptophyta</taxon>
        <taxon>Embryophyta</taxon>
        <taxon>Tracheophyta</taxon>
        <taxon>Spermatophyta</taxon>
        <taxon>Magnoliopsida</taxon>
        <taxon>Liliopsida</taxon>
        <taxon>Zingiberales</taxon>
        <taxon>Musaceae</taxon>
        <taxon>Ensete</taxon>
    </lineage>
</organism>
<proteinExistence type="predicted"/>
<evidence type="ECO:0000256" key="1">
    <source>
        <dbReference type="SAM" id="MobiDB-lite"/>
    </source>
</evidence>
<feature type="region of interest" description="Disordered" evidence="1">
    <location>
        <begin position="40"/>
        <end position="94"/>
    </location>
</feature>
<gene>
    <name evidence="2" type="ORF">B296_00054076</name>
</gene>
<evidence type="ECO:0000313" key="3">
    <source>
        <dbReference type="Proteomes" id="UP000287651"/>
    </source>
</evidence>
<dbReference type="Proteomes" id="UP000287651">
    <property type="component" value="Unassembled WGS sequence"/>
</dbReference>
<dbReference type="EMBL" id="AMZH03014849">
    <property type="protein sequence ID" value="RRT46947.1"/>
    <property type="molecule type" value="Genomic_DNA"/>
</dbReference>
<feature type="compositionally biased region" description="Acidic residues" evidence="1">
    <location>
        <begin position="85"/>
        <end position="94"/>
    </location>
</feature>
<name>A0A426Y578_ENSVE</name>
<evidence type="ECO:0000313" key="2">
    <source>
        <dbReference type="EMBL" id="RRT46947.1"/>
    </source>
</evidence>
<protein>
    <submittedName>
        <fullName evidence="2">Uncharacterized protein</fullName>
    </submittedName>
</protein>